<protein>
    <submittedName>
        <fullName evidence="1">Uncharacterized protein</fullName>
    </submittedName>
</protein>
<dbReference type="Proteomes" id="UP001060085">
    <property type="component" value="Linkage Group LG06"/>
</dbReference>
<gene>
    <name evidence="1" type="ORF">M9H77_27134</name>
</gene>
<dbReference type="EMBL" id="CM044706">
    <property type="protein sequence ID" value="KAI5658341.1"/>
    <property type="molecule type" value="Genomic_DNA"/>
</dbReference>
<name>A0ACC0ACM4_CATRO</name>
<sequence length="728" mass="82149">MAVKLSSLTFSKRIPRWVKLNASLSSLSCANLVEINNESDGNLLNSCEFESKVQFLMNKLHPESLIHVLDSTKDVNSSLKLFKWASLQKKFKHNAETYHRIILKLGMNGNIEEMEGFCKEMVKEKFPHFDEALLSLIYSFVKHHKLDEALRLLSCICYSHSKPSLNVFNALMGALVKAKKGFRDVLFVYKEMVKAGVIPNVETLNYLLETLFEADRVDVALNQYRRMNKKGCIPNSQTFEVLIGGLISRNLVDESLVILNELFDLGCDLDLSFYSHIIPQLCSVNQYEAGMRLVRRMRASNVTLDSRTYGVMIHVFCQNLCLDDAISLYKEMMDSGLTPPDNVYTEIVSGFCKSYKFGEAKKFLDDYDVYEVFPYNALLGVYCKSGDLVAAIDLFYEMFENNRTDILSWNMLIFCLCGKRQIKKAMEVICRMIVCSSVPNSDTYSALIIGNCKLDKLEEALLLFNQVQKNCLVLDSPSYVELVECLCQKGKVQEAAAIFCYMSGKNLSLQSTSFNMLIKGVCERGKISYAIQLLFLARASGTFYSSATYNTVMGGLSKYESADSLLVMLSQMIVDGCSPCEETYCTLIQSMSRANQTSHCACFLHVMLNQGLLPDSETIASLLSCLASHSQLHKILYALDKLMLSSDTLDSSKLNALITGLWKEGYKSEAGRFLDIMLERGWVPDTTTHRMVMGYVVKEVYDLGKCGKEQFRSQDEVSMILEDAFPDI</sequence>
<comment type="caution">
    <text evidence="1">The sequence shown here is derived from an EMBL/GenBank/DDBJ whole genome shotgun (WGS) entry which is preliminary data.</text>
</comment>
<evidence type="ECO:0000313" key="2">
    <source>
        <dbReference type="Proteomes" id="UP001060085"/>
    </source>
</evidence>
<keyword evidence="2" id="KW-1185">Reference proteome</keyword>
<accession>A0ACC0ACM4</accession>
<evidence type="ECO:0000313" key="1">
    <source>
        <dbReference type="EMBL" id="KAI5658341.1"/>
    </source>
</evidence>
<proteinExistence type="predicted"/>
<reference evidence="2" key="1">
    <citation type="journal article" date="2023" name="Nat. Plants">
        <title>Single-cell RNA sequencing provides a high-resolution roadmap for understanding the multicellular compartmentation of specialized metabolism.</title>
        <authorList>
            <person name="Sun S."/>
            <person name="Shen X."/>
            <person name="Li Y."/>
            <person name="Li Y."/>
            <person name="Wang S."/>
            <person name="Li R."/>
            <person name="Zhang H."/>
            <person name="Shen G."/>
            <person name="Guo B."/>
            <person name="Wei J."/>
            <person name="Xu J."/>
            <person name="St-Pierre B."/>
            <person name="Chen S."/>
            <person name="Sun C."/>
        </authorList>
    </citation>
    <scope>NUCLEOTIDE SEQUENCE [LARGE SCALE GENOMIC DNA]</scope>
</reference>
<organism evidence="1 2">
    <name type="scientific">Catharanthus roseus</name>
    <name type="common">Madagascar periwinkle</name>
    <name type="synonym">Vinca rosea</name>
    <dbReference type="NCBI Taxonomy" id="4058"/>
    <lineage>
        <taxon>Eukaryota</taxon>
        <taxon>Viridiplantae</taxon>
        <taxon>Streptophyta</taxon>
        <taxon>Embryophyta</taxon>
        <taxon>Tracheophyta</taxon>
        <taxon>Spermatophyta</taxon>
        <taxon>Magnoliopsida</taxon>
        <taxon>eudicotyledons</taxon>
        <taxon>Gunneridae</taxon>
        <taxon>Pentapetalae</taxon>
        <taxon>asterids</taxon>
        <taxon>lamiids</taxon>
        <taxon>Gentianales</taxon>
        <taxon>Apocynaceae</taxon>
        <taxon>Rauvolfioideae</taxon>
        <taxon>Vinceae</taxon>
        <taxon>Catharanthinae</taxon>
        <taxon>Catharanthus</taxon>
    </lineage>
</organism>